<dbReference type="NCBIfam" id="TIGR01624">
    <property type="entry name" value="LRP1_Cterm"/>
    <property type="match status" value="1"/>
</dbReference>
<evidence type="ECO:0000256" key="8">
    <source>
        <dbReference type="SAM" id="MobiDB-lite"/>
    </source>
</evidence>
<feature type="compositionally biased region" description="Gly residues" evidence="8">
    <location>
        <begin position="91"/>
        <end position="101"/>
    </location>
</feature>
<keyword evidence="6" id="KW-0010">Activator</keyword>
<dbReference type="EMBL" id="NCVQ01000003">
    <property type="protein sequence ID" value="PWZ39363.1"/>
    <property type="molecule type" value="Genomic_DNA"/>
</dbReference>
<keyword evidence="5" id="KW-0238">DNA-binding</keyword>
<feature type="compositionally biased region" description="Gly residues" evidence="8">
    <location>
        <begin position="1"/>
        <end position="10"/>
    </location>
</feature>
<dbReference type="Pfam" id="PF05142">
    <property type="entry name" value="DUF702"/>
    <property type="match status" value="1"/>
</dbReference>
<evidence type="ECO:0000313" key="9">
    <source>
        <dbReference type="EMBL" id="PWZ39363.1"/>
    </source>
</evidence>
<reference evidence="9" key="1">
    <citation type="journal article" date="2018" name="Nat. Genet.">
        <title>Extensive intraspecific gene order and gene structural variations between Mo17 and other maize genomes.</title>
        <authorList>
            <person name="Sun S."/>
            <person name="Zhou Y."/>
            <person name="Chen J."/>
            <person name="Shi J."/>
            <person name="Zhao H."/>
            <person name="Zhao H."/>
            <person name="Song W."/>
            <person name="Zhang M."/>
            <person name="Cui Y."/>
            <person name="Dong X."/>
            <person name="Liu H."/>
            <person name="Ma X."/>
            <person name="Jiao Y."/>
            <person name="Wang B."/>
            <person name="Wei X."/>
            <person name="Stein J.C."/>
            <person name="Glaubitz J.C."/>
            <person name="Lu F."/>
            <person name="Yu G."/>
            <person name="Liang C."/>
            <person name="Fengler K."/>
            <person name="Li B."/>
            <person name="Rafalski A."/>
            <person name="Schnable P.S."/>
            <person name="Ware D.H."/>
            <person name="Buckler E.S."/>
            <person name="Lai J."/>
        </authorList>
    </citation>
    <scope>NUCLEOTIDE SEQUENCE [LARGE SCALE GENOMIC DNA]</scope>
    <source>
        <tissue evidence="9">Seedling</tissue>
    </source>
</reference>
<feature type="compositionally biased region" description="Low complexity" evidence="8">
    <location>
        <begin position="79"/>
        <end position="90"/>
    </location>
</feature>
<evidence type="ECO:0000256" key="1">
    <source>
        <dbReference type="ARBA" id="ARBA00004123"/>
    </source>
</evidence>
<comment type="subcellular location">
    <subcellularLocation>
        <location evidence="1">Nucleus</location>
    </subcellularLocation>
</comment>
<dbReference type="Proteomes" id="UP000251960">
    <property type="component" value="Chromosome 2"/>
</dbReference>
<gene>
    <name evidence="9" type="primary">SRS1_0</name>
    <name evidence="9" type="ORF">Zm00014a_032645</name>
</gene>
<protein>
    <submittedName>
        <fullName evidence="9">Protein SHI RELATED SEQUENCE 1</fullName>
    </submittedName>
</protein>
<keyword evidence="3" id="KW-0479">Metal-binding</keyword>
<dbReference type="GO" id="GO:0003677">
    <property type="term" value="F:DNA binding"/>
    <property type="evidence" value="ECO:0007669"/>
    <property type="project" value="UniProtKB-KW"/>
</dbReference>
<feature type="compositionally biased region" description="Low complexity" evidence="8">
    <location>
        <begin position="16"/>
        <end position="28"/>
    </location>
</feature>
<organism evidence="9">
    <name type="scientific">Zea mays</name>
    <name type="common">Maize</name>
    <dbReference type="NCBI Taxonomy" id="4577"/>
    <lineage>
        <taxon>Eukaryota</taxon>
        <taxon>Viridiplantae</taxon>
        <taxon>Streptophyta</taxon>
        <taxon>Embryophyta</taxon>
        <taxon>Tracheophyta</taxon>
        <taxon>Spermatophyta</taxon>
        <taxon>Magnoliopsida</taxon>
        <taxon>Liliopsida</taxon>
        <taxon>Poales</taxon>
        <taxon>Poaceae</taxon>
        <taxon>PACMAD clade</taxon>
        <taxon>Panicoideae</taxon>
        <taxon>Andropogonodae</taxon>
        <taxon>Andropogoneae</taxon>
        <taxon>Tripsacinae</taxon>
        <taxon>Zea</taxon>
    </lineage>
</organism>
<dbReference type="GO" id="GO:0003700">
    <property type="term" value="F:DNA-binding transcription factor activity"/>
    <property type="evidence" value="ECO:0007669"/>
    <property type="project" value="InterPro"/>
</dbReference>
<comment type="caution">
    <text evidence="9">The sequence shown here is derived from an EMBL/GenBank/DDBJ whole genome shotgun (WGS) entry which is preliminary data.</text>
</comment>
<keyword evidence="4" id="KW-0862">Zinc</keyword>
<dbReference type="PANTHER" id="PTHR31604">
    <property type="entry name" value="PROTEIN LATERAL ROOT PRIMORDIUM 1"/>
    <property type="match status" value="1"/>
</dbReference>
<evidence type="ECO:0000256" key="3">
    <source>
        <dbReference type="ARBA" id="ARBA00022723"/>
    </source>
</evidence>
<evidence type="ECO:0000256" key="6">
    <source>
        <dbReference type="ARBA" id="ARBA00023159"/>
    </source>
</evidence>
<dbReference type="NCBIfam" id="TIGR01623">
    <property type="entry name" value="put_zinc_LRP1"/>
    <property type="match status" value="1"/>
</dbReference>
<feature type="region of interest" description="Disordered" evidence="8">
    <location>
        <begin position="151"/>
        <end position="193"/>
    </location>
</feature>
<dbReference type="InterPro" id="IPR007818">
    <property type="entry name" value="SHI"/>
</dbReference>
<comment type="similarity">
    <text evidence="2">Belongs to the SHI protein family.</text>
</comment>
<feature type="region of interest" description="Disordered" evidence="8">
    <location>
        <begin position="63"/>
        <end position="101"/>
    </location>
</feature>
<evidence type="ECO:0000256" key="5">
    <source>
        <dbReference type="ARBA" id="ARBA00023125"/>
    </source>
</evidence>
<dbReference type="PANTHER" id="PTHR31604:SF57">
    <property type="entry name" value="PROTEIN SHORT INTERNODES 1"/>
    <property type="match status" value="1"/>
</dbReference>
<name>A0A3L6FXT8_MAIZE</name>
<evidence type="ECO:0000256" key="4">
    <source>
        <dbReference type="ARBA" id="ARBA00022833"/>
    </source>
</evidence>
<evidence type="ECO:0000256" key="7">
    <source>
        <dbReference type="ARBA" id="ARBA00023242"/>
    </source>
</evidence>
<dbReference type="InterPro" id="IPR006511">
    <property type="entry name" value="SHI_C"/>
</dbReference>
<keyword evidence="7" id="KW-0539">Nucleus</keyword>
<dbReference type="InterPro" id="IPR006510">
    <property type="entry name" value="Znf_LRP1"/>
</dbReference>
<sequence>MAGFPLGGGSHTQSRDAPASSVPPVHPSDAASFLYAARAGAGLQLWQQQQHEQQQHPFYTSNIIRFSDDPPGAAPSLTGAASPSSPSRGPRAGGGSGGGGGVSCQDCGNQAKKDCVHQRCRTCCKSRGFACSTHVKSTWVSAAKRRERQQQLAALAASAGDTAAAAGPSRDPTKRPRARLSVATPTTTSSGDQQMVTVAERFPREVSSEALFRCVRLGPVDRAEAEVAYQTTVSIGGHVFKGILHDVGPRSLPAAGGGAAAAAIEYYFRHAADGSPPSTTGAAGEACGAGGVGNVVVSSAVVMDPYPTPGPYTAFLPGAPFFPGHPRQ</sequence>
<dbReference type="GO" id="GO:0005634">
    <property type="term" value="C:nucleus"/>
    <property type="evidence" value="ECO:0007669"/>
    <property type="project" value="UniProtKB-SubCell"/>
</dbReference>
<accession>A0A3L6FXT8</accession>
<feature type="region of interest" description="Disordered" evidence="8">
    <location>
        <begin position="1"/>
        <end position="28"/>
    </location>
</feature>
<dbReference type="AlphaFoldDB" id="A0A3L6FXT8"/>
<evidence type="ECO:0000256" key="2">
    <source>
        <dbReference type="ARBA" id="ARBA00006911"/>
    </source>
</evidence>
<proteinExistence type="inferred from homology"/>
<dbReference type="ExpressionAtlas" id="A0A3L6FXT8">
    <property type="expression patterns" value="baseline and differential"/>
</dbReference>
<dbReference type="GO" id="GO:0046872">
    <property type="term" value="F:metal ion binding"/>
    <property type="evidence" value="ECO:0007669"/>
    <property type="project" value="UniProtKB-KW"/>
</dbReference>
<feature type="compositionally biased region" description="Low complexity" evidence="8">
    <location>
        <begin position="151"/>
        <end position="166"/>
    </location>
</feature>
<feature type="compositionally biased region" description="Polar residues" evidence="8">
    <location>
        <begin position="183"/>
        <end position="193"/>
    </location>
</feature>